<evidence type="ECO:0000313" key="2">
    <source>
        <dbReference type="WBParaSite" id="RSKR_0000569500.1"/>
    </source>
</evidence>
<organism evidence="1 2">
    <name type="scientific">Rhabditophanes sp. KR3021</name>
    <dbReference type="NCBI Taxonomy" id="114890"/>
    <lineage>
        <taxon>Eukaryota</taxon>
        <taxon>Metazoa</taxon>
        <taxon>Ecdysozoa</taxon>
        <taxon>Nematoda</taxon>
        <taxon>Chromadorea</taxon>
        <taxon>Rhabditida</taxon>
        <taxon>Tylenchina</taxon>
        <taxon>Panagrolaimomorpha</taxon>
        <taxon>Strongyloidoidea</taxon>
        <taxon>Alloionematidae</taxon>
        <taxon>Rhabditophanes</taxon>
    </lineage>
</organism>
<name>A0AC35TY64_9BILA</name>
<proteinExistence type="predicted"/>
<accession>A0AC35TY64</accession>
<reference evidence="2" key="1">
    <citation type="submission" date="2016-11" db="UniProtKB">
        <authorList>
            <consortium name="WormBaseParasite"/>
        </authorList>
    </citation>
    <scope>IDENTIFICATION</scope>
    <source>
        <strain evidence="2">KR3021</strain>
    </source>
</reference>
<protein>
    <submittedName>
        <fullName evidence="2">Protein FYV10</fullName>
    </submittedName>
</protein>
<dbReference type="Proteomes" id="UP000095286">
    <property type="component" value="Unplaced"/>
</dbReference>
<evidence type="ECO:0000313" key="1">
    <source>
        <dbReference type="Proteomes" id="UP000095286"/>
    </source>
</evidence>
<sequence length="231" mass="27039">MTKVIRNELAQMNKLLMKPCQYIKSTENRIKLLKEEVVKQKERHETNSLRFRFENQPSMKVLSKPPAAAELDYDKAEKTYKNLYKKKEDTVLTPKYDEWLDFIRDETLLSTPEELGETRIKSIVEECLKTSALWKASGHDQVPNFVYKYLRVAKEYIKCWIVRNLEEQYKLNGSDVKGLCFLIYKDGDPNDVLNYRPISLLNTDYKLLTKVTTVIIKKNLPAGIIPEEQLA</sequence>
<dbReference type="WBParaSite" id="RSKR_0000569500.1">
    <property type="protein sequence ID" value="RSKR_0000569500.1"/>
    <property type="gene ID" value="RSKR_0000569500"/>
</dbReference>